<feature type="non-terminal residue" evidence="1">
    <location>
        <position position="80"/>
    </location>
</feature>
<reference evidence="1" key="1">
    <citation type="journal article" date="2019" name="Sci. Rep.">
        <title>Draft genome of Tanacetum cinerariifolium, the natural source of mosquito coil.</title>
        <authorList>
            <person name="Yamashiro T."/>
            <person name="Shiraishi A."/>
            <person name="Satake H."/>
            <person name="Nakayama K."/>
        </authorList>
    </citation>
    <scope>NUCLEOTIDE SEQUENCE</scope>
</reference>
<dbReference type="EMBL" id="BKCJ011879314">
    <property type="protein sequence ID" value="GFD60551.1"/>
    <property type="molecule type" value="Genomic_DNA"/>
</dbReference>
<evidence type="ECO:0000313" key="1">
    <source>
        <dbReference type="EMBL" id="GFD60551.1"/>
    </source>
</evidence>
<accession>A0A699XUD1</accession>
<feature type="non-terminal residue" evidence="1">
    <location>
        <position position="1"/>
    </location>
</feature>
<gene>
    <name evidence="1" type="ORF">Tci_932520</name>
</gene>
<organism evidence="1">
    <name type="scientific">Tanacetum cinerariifolium</name>
    <name type="common">Dalmatian daisy</name>
    <name type="synonym">Chrysanthemum cinerariifolium</name>
    <dbReference type="NCBI Taxonomy" id="118510"/>
    <lineage>
        <taxon>Eukaryota</taxon>
        <taxon>Viridiplantae</taxon>
        <taxon>Streptophyta</taxon>
        <taxon>Embryophyta</taxon>
        <taxon>Tracheophyta</taxon>
        <taxon>Spermatophyta</taxon>
        <taxon>Magnoliopsida</taxon>
        <taxon>eudicotyledons</taxon>
        <taxon>Gunneridae</taxon>
        <taxon>Pentapetalae</taxon>
        <taxon>asterids</taxon>
        <taxon>campanulids</taxon>
        <taxon>Asterales</taxon>
        <taxon>Asteraceae</taxon>
        <taxon>Asteroideae</taxon>
        <taxon>Anthemideae</taxon>
        <taxon>Anthemidinae</taxon>
        <taxon>Tanacetum</taxon>
    </lineage>
</organism>
<dbReference type="AlphaFoldDB" id="A0A699XUD1"/>
<proteinExistence type="predicted"/>
<protein>
    <submittedName>
        <fullName evidence="1">Uncharacterized protein</fullName>
    </submittedName>
</protein>
<comment type="caution">
    <text evidence="1">The sequence shown here is derived from an EMBL/GenBank/DDBJ whole genome shotgun (WGS) entry which is preliminary data.</text>
</comment>
<name>A0A699XUD1_TANCI</name>
<sequence length="80" mass="8591">AALAELASDGLLDTVLRNRTVQQRIAGAVRFHLRIGKVEGAVAAVVNVGALLHVYRRGAGWEAAQHRQAHGQKNGFHDIS</sequence>